<sequence>MPPLMYMKLSTMNSNRRDFLKKASLLSSVAVSLPALHQNAFGAQGGFNMSGYAAPKIEKVRVAVIGLGMRGPGAVDRLSYIEGAEIVALCDKHADRVAKAQKILTNKGLKEAQSFSGEDGWQQMLKEVELDLVYICTPWPYHAPMSIAAMKSGAHAACEVPIGLTVKECWEVVKTSEETKKHCMMLENCCYDFFEMLTLNMVRQGLFGELIHAEGAYIHDLLDLNFNKNGYDNMWRLRENIKMNGNLYPTHGLGPIAQCMNINRGDRMAHLVAMQSNDFMMADKARELAASDAFYQEFVGKKYRGNMDTTLIKTEKGKTMMLQHDVTSPRPYSRLHVVSGTKAFAQKYPEERIAFGHSFIKEDELKGLYEKYTPELISYIGEQAKQVGGHGGMDFMMDWRLIDCLRNGLPLDQDVYDGASWSVIVPLSCESVARNSKTVAIPDFTKGAWKTNKPHDLTLNGGGNTGIRPKVNKTQDNQLNVK</sequence>
<comment type="caution">
    <text evidence="9">The sequence shown here is derived from an EMBL/GenBank/DDBJ whole genome shotgun (WGS) entry which is preliminary data.</text>
</comment>
<gene>
    <name evidence="9" type="ORF">DI53_2286</name>
</gene>
<keyword evidence="10" id="KW-1185">Reference proteome</keyword>
<comment type="cofactor">
    <cofactor evidence="1">
        <name>NAD(+)</name>
        <dbReference type="ChEBI" id="CHEBI:57540"/>
    </cofactor>
</comment>
<dbReference type="Proteomes" id="UP000031802">
    <property type="component" value="Unassembled WGS sequence"/>
</dbReference>
<dbReference type="SUPFAM" id="SSF51735">
    <property type="entry name" value="NAD(P)-binding Rossmann-fold domains"/>
    <property type="match status" value="1"/>
</dbReference>
<evidence type="ECO:0000259" key="7">
    <source>
        <dbReference type="Pfam" id="PF01408"/>
    </source>
</evidence>
<proteinExistence type="inferred from homology"/>
<evidence type="ECO:0000313" key="9">
    <source>
        <dbReference type="EMBL" id="KGE13874.1"/>
    </source>
</evidence>
<dbReference type="Gene3D" id="3.40.50.720">
    <property type="entry name" value="NAD(P)-binding Rossmann-like Domain"/>
    <property type="match status" value="1"/>
</dbReference>
<comment type="similarity">
    <text evidence="2">Belongs to the Gfo/Idh/MocA family. Glycosyl hydrolase 109 subfamily.</text>
</comment>
<keyword evidence="4" id="KW-0520">NAD</keyword>
<dbReference type="PANTHER" id="PTHR43818:SF1">
    <property type="entry name" value="GLYCOSYL HYDROLASE FAMILY 109 PROTEIN"/>
    <property type="match status" value="1"/>
</dbReference>
<reference evidence="9 10" key="2">
    <citation type="journal article" date="2015" name="PLoS ONE">
        <title>Whole-Genome Optical Mapping and Finished Genome Sequence of Sphingobacterium deserti sp. nov., a New Species Isolated from the Western Desert of China.</title>
        <authorList>
            <person name="Teng C."/>
            <person name="Zhou Z."/>
            <person name="Molnar I."/>
            <person name="Li X."/>
            <person name="Tang R."/>
            <person name="Chen M."/>
            <person name="Wang L."/>
            <person name="Su S."/>
            <person name="Zhang W."/>
            <person name="Lin M."/>
        </authorList>
    </citation>
    <scope>NUCLEOTIDE SEQUENCE [LARGE SCALE GENOMIC DNA]</scope>
    <source>
        <strain evidence="10">ACCC05744</strain>
    </source>
</reference>
<dbReference type="AlphaFoldDB" id="A0A0B8T6S7"/>
<feature type="domain" description="Gfo/Idh/MocA-like oxidoreductase N-terminal" evidence="7">
    <location>
        <begin position="60"/>
        <end position="185"/>
    </location>
</feature>
<feature type="domain" description="Glycosyl hydrolase 109 C-terminal" evidence="8">
    <location>
        <begin position="196"/>
        <end position="353"/>
    </location>
</feature>
<evidence type="ECO:0000256" key="4">
    <source>
        <dbReference type="ARBA" id="ARBA00023027"/>
    </source>
</evidence>
<keyword evidence="3" id="KW-0378">Hydrolase</keyword>
<dbReference type="Pfam" id="PF01408">
    <property type="entry name" value="GFO_IDH_MocA"/>
    <property type="match status" value="1"/>
</dbReference>
<feature type="compositionally biased region" description="Polar residues" evidence="6">
    <location>
        <begin position="472"/>
        <end position="482"/>
    </location>
</feature>
<feature type="region of interest" description="Disordered" evidence="6">
    <location>
        <begin position="455"/>
        <end position="482"/>
    </location>
</feature>
<dbReference type="InterPro" id="IPR050463">
    <property type="entry name" value="Gfo/Idh/MocA_oxidrdct_glycsds"/>
</dbReference>
<evidence type="ECO:0000259" key="8">
    <source>
        <dbReference type="Pfam" id="PF21252"/>
    </source>
</evidence>
<dbReference type="GO" id="GO:0016798">
    <property type="term" value="F:hydrolase activity, acting on glycosyl bonds"/>
    <property type="evidence" value="ECO:0007669"/>
    <property type="project" value="UniProtKB-KW"/>
</dbReference>
<name>A0A0B8T6S7_9SPHI</name>
<dbReference type="PANTHER" id="PTHR43818">
    <property type="entry name" value="BCDNA.GH03377"/>
    <property type="match status" value="1"/>
</dbReference>
<reference evidence="10" key="1">
    <citation type="submission" date="2014-04" db="EMBL/GenBank/DDBJ databases">
        <title>Whole-Genome optical mapping and complete genome sequence of Sphingobacterium deserti sp. nov., a new spaces isolated from desert in the west of China.</title>
        <authorList>
            <person name="Teng C."/>
            <person name="Zhou Z."/>
            <person name="Li X."/>
            <person name="Chen M."/>
            <person name="Lin M."/>
            <person name="Wang L."/>
            <person name="Su S."/>
            <person name="Zhang C."/>
            <person name="Zhang W."/>
        </authorList>
    </citation>
    <scope>NUCLEOTIDE SEQUENCE [LARGE SCALE GENOMIC DNA]</scope>
    <source>
        <strain evidence="10">ACCC05744</strain>
    </source>
</reference>
<evidence type="ECO:0000256" key="1">
    <source>
        <dbReference type="ARBA" id="ARBA00001911"/>
    </source>
</evidence>
<accession>A0A0B8T6S7</accession>
<evidence type="ECO:0000256" key="5">
    <source>
        <dbReference type="ARBA" id="ARBA00023295"/>
    </source>
</evidence>
<dbReference type="eggNOG" id="COG0673">
    <property type="taxonomic scope" value="Bacteria"/>
</dbReference>
<protein>
    <submittedName>
        <fullName evidence="9">Alpha-N-acetylgalactosaminidase</fullName>
    </submittedName>
</protein>
<dbReference type="GO" id="GO:0000166">
    <property type="term" value="F:nucleotide binding"/>
    <property type="evidence" value="ECO:0007669"/>
    <property type="project" value="InterPro"/>
</dbReference>
<dbReference type="PATRIC" id="fig|1229276.3.peg.2347"/>
<evidence type="ECO:0000256" key="6">
    <source>
        <dbReference type="SAM" id="MobiDB-lite"/>
    </source>
</evidence>
<dbReference type="STRING" id="1229276.DI53_2286"/>
<dbReference type="InterPro" id="IPR049303">
    <property type="entry name" value="Glyco_hydro_109_C"/>
</dbReference>
<keyword evidence="5" id="KW-0326">Glycosidase</keyword>
<evidence type="ECO:0000256" key="2">
    <source>
        <dbReference type="ARBA" id="ARBA00009329"/>
    </source>
</evidence>
<dbReference type="InterPro" id="IPR036291">
    <property type="entry name" value="NAD(P)-bd_dom_sf"/>
</dbReference>
<dbReference type="InterPro" id="IPR000683">
    <property type="entry name" value="Gfo/Idh/MocA-like_OxRdtase_N"/>
</dbReference>
<evidence type="ECO:0000256" key="3">
    <source>
        <dbReference type="ARBA" id="ARBA00022801"/>
    </source>
</evidence>
<dbReference type="Gene3D" id="3.30.360.10">
    <property type="entry name" value="Dihydrodipicolinate Reductase, domain 2"/>
    <property type="match status" value="1"/>
</dbReference>
<organism evidence="9 10">
    <name type="scientific">Sphingobacterium deserti</name>
    <dbReference type="NCBI Taxonomy" id="1229276"/>
    <lineage>
        <taxon>Bacteria</taxon>
        <taxon>Pseudomonadati</taxon>
        <taxon>Bacteroidota</taxon>
        <taxon>Sphingobacteriia</taxon>
        <taxon>Sphingobacteriales</taxon>
        <taxon>Sphingobacteriaceae</taxon>
        <taxon>Sphingobacterium</taxon>
    </lineage>
</organism>
<dbReference type="EMBL" id="JJMU01000033">
    <property type="protein sequence ID" value="KGE13874.1"/>
    <property type="molecule type" value="Genomic_DNA"/>
</dbReference>
<evidence type="ECO:0000313" key="10">
    <source>
        <dbReference type="Proteomes" id="UP000031802"/>
    </source>
</evidence>
<dbReference type="Pfam" id="PF21252">
    <property type="entry name" value="Glyco_hydro_109_C"/>
    <property type="match status" value="1"/>
</dbReference>